<dbReference type="SMART" id="SM00062">
    <property type="entry name" value="PBPb"/>
    <property type="match status" value="1"/>
</dbReference>
<dbReference type="Proteomes" id="UP000186110">
    <property type="component" value="Chromosome"/>
</dbReference>
<gene>
    <name evidence="4" type="ORF">RS694_16605</name>
</gene>
<evidence type="ECO:0000256" key="1">
    <source>
        <dbReference type="ARBA" id="ARBA00022729"/>
    </source>
</evidence>
<proteinExistence type="predicted"/>
<feature type="signal peptide" evidence="2">
    <location>
        <begin position="1"/>
        <end position="19"/>
    </location>
</feature>
<keyword evidence="5" id="KW-1185">Reference proteome</keyword>
<feature type="domain" description="Solute-binding protein family 3/N-terminal" evidence="3">
    <location>
        <begin position="21"/>
        <end position="251"/>
    </location>
</feature>
<dbReference type="RefSeq" id="WP_076069834.1">
    <property type="nucleotide sequence ID" value="NZ_CP019239.1"/>
</dbReference>
<dbReference type="InterPro" id="IPR001638">
    <property type="entry name" value="Solute-binding_3/MltF_N"/>
</dbReference>
<accession>A0A1P8KDC0</accession>
<evidence type="ECO:0000313" key="4">
    <source>
        <dbReference type="EMBL" id="APW43994.1"/>
    </source>
</evidence>
<organism evidence="4 5">
    <name type="scientific">Rhodoferax saidenbachensis</name>
    <dbReference type="NCBI Taxonomy" id="1484693"/>
    <lineage>
        <taxon>Bacteria</taxon>
        <taxon>Pseudomonadati</taxon>
        <taxon>Pseudomonadota</taxon>
        <taxon>Betaproteobacteria</taxon>
        <taxon>Burkholderiales</taxon>
        <taxon>Comamonadaceae</taxon>
        <taxon>Rhodoferax</taxon>
    </lineage>
</organism>
<dbReference type="PANTHER" id="PTHR35936">
    <property type="entry name" value="MEMBRANE-BOUND LYTIC MUREIN TRANSGLYCOSYLASE F"/>
    <property type="match status" value="1"/>
</dbReference>
<dbReference type="KEGG" id="rsb:RS694_16605"/>
<sequence length="251" mass="27666">MKPLIACVLGLLLGSTAGATDIAIFSGDGSPPKMYVQEGKNRGILIDILQYADRHLQNDTLQLALYPWARAYLQAASGEGGIVGLSWTQRRDELFDYSDPLFFDEVVVVVRKGSEFPFKVLSDLHGRRVGIVRGASYGEAFERARDAGVIAVDEDNGASNRLNKLVAGRIDCALFNVGKAGFEETLRIHKEFLPFKDSLVVLSVPLRSDPNFLAFPKSMQMRSWLVEFNQIIKKGYARGDIAKIIAQNLGS</sequence>
<keyword evidence="1 2" id="KW-0732">Signal</keyword>
<dbReference type="AlphaFoldDB" id="A0A1P8KDC0"/>
<protein>
    <recommendedName>
        <fullName evidence="3">Solute-binding protein family 3/N-terminal domain-containing protein</fullName>
    </recommendedName>
</protein>
<dbReference type="Pfam" id="PF00497">
    <property type="entry name" value="SBP_bac_3"/>
    <property type="match status" value="1"/>
</dbReference>
<dbReference type="STRING" id="1484693.RS694_16605"/>
<name>A0A1P8KDC0_9BURK</name>
<feature type="chain" id="PRO_5010166298" description="Solute-binding protein family 3/N-terminal domain-containing protein" evidence="2">
    <location>
        <begin position="20"/>
        <end position="251"/>
    </location>
</feature>
<evidence type="ECO:0000259" key="3">
    <source>
        <dbReference type="SMART" id="SM00062"/>
    </source>
</evidence>
<dbReference type="EMBL" id="CP019239">
    <property type="protein sequence ID" value="APW43994.1"/>
    <property type="molecule type" value="Genomic_DNA"/>
</dbReference>
<dbReference type="Gene3D" id="3.40.190.10">
    <property type="entry name" value="Periplasmic binding protein-like II"/>
    <property type="match status" value="2"/>
</dbReference>
<dbReference type="SUPFAM" id="SSF53850">
    <property type="entry name" value="Periplasmic binding protein-like II"/>
    <property type="match status" value="1"/>
</dbReference>
<dbReference type="PANTHER" id="PTHR35936:SF25">
    <property type="entry name" value="ABC TRANSPORTER SUBSTRATE-BINDING PROTEIN"/>
    <property type="match status" value="1"/>
</dbReference>
<evidence type="ECO:0000313" key="5">
    <source>
        <dbReference type="Proteomes" id="UP000186110"/>
    </source>
</evidence>
<reference evidence="4 5" key="1">
    <citation type="submission" date="2017-01" db="EMBL/GenBank/DDBJ databases">
        <authorList>
            <person name="Mah S.A."/>
            <person name="Swanson W.J."/>
            <person name="Moy G.W."/>
            <person name="Vacquier V.D."/>
        </authorList>
    </citation>
    <scope>NUCLEOTIDE SEQUENCE [LARGE SCALE GENOMIC DNA]</scope>
    <source>
        <strain evidence="4 5">DSM 22694</strain>
    </source>
</reference>
<dbReference type="eggNOG" id="COG0834">
    <property type="taxonomic scope" value="Bacteria"/>
</dbReference>
<evidence type="ECO:0000256" key="2">
    <source>
        <dbReference type="SAM" id="SignalP"/>
    </source>
</evidence>